<organism evidence="3 4">
    <name type="scientific">Flammeovirga kamogawensis</name>
    <dbReference type="NCBI Taxonomy" id="373891"/>
    <lineage>
        <taxon>Bacteria</taxon>
        <taxon>Pseudomonadati</taxon>
        <taxon>Bacteroidota</taxon>
        <taxon>Cytophagia</taxon>
        <taxon>Cytophagales</taxon>
        <taxon>Flammeovirgaceae</taxon>
        <taxon>Flammeovirga</taxon>
    </lineage>
</organism>
<dbReference type="Proteomes" id="UP000682802">
    <property type="component" value="Chromosome 1"/>
</dbReference>
<dbReference type="Pfam" id="PF04966">
    <property type="entry name" value="OprB"/>
    <property type="match status" value="1"/>
</dbReference>
<evidence type="ECO:0000256" key="2">
    <source>
        <dbReference type="RuleBase" id="RU363072"/>
    </source>
</evidence>
<dbReference type="InterPro" id="IPR007049">
    <property type="entry name" value="Carb-sel_porin_OprB"/>
</dbReference>
<evidence type="ECO:0000256" key="1">
    <source>
        <dbReference type="ARBA" id="ARBA00008769"/>
    </source>
</evidence>
<name>A0ABX8GQI8_9BACT</name>
<protein>
    <submittedName>
        <fullName evidence="3">Carbohydrate porin</fullName>
    </submittedName>
</protein>
<dbReference type="Gene3D" id="2.40.160.180">
    <property type="entry name" value="Carbohydrate-selective porin OprB"/>
    <property type="match status" value="1"/>
</dbReference>
<reference evidence="3 4" key="1">
    <citation type="submission" date="2021-05" db="EMBL/GenBank/DDBJ databases">
        <title>Comparative genomic studies on the polysaccharide-degrading batcterial strains of the Flammeovirga genus.</title>
        <authorList>
            <person name="Zewei F."/>
            <person name="Zheng Z."/>
            <person name="Yu L."/>
            <person name="Ruyue G."/>
            <person name="Yanhong M."/>
            <person name="Yuanyuan C."/>
            <person name="Jingyan G."/>
            <person name="Wenjun H."/>
        </authorList>
    </citation>
    <scope>NUCLEOTIDE SEQUENCE [LARGE SCALE GENOMIC DNA]</scope>
    <source>
        <strain evidence="3 4">YS10</strain>
    </source>
</reference>
<accession>A0ABX8GQI8</accession>
<proteinExistence type="inferred from homology"/>
<keyword evidence="4" id="KW-1185">Reference proteome</keyword>
<dbReference type="RefSeq" id="WP_184679528.1">
    <property type="nucleotide sequence ID" value="NZ_CP076128.1"/>
</dbReference>
<sequence>MQYKKQIYLLGFLLSFLVLPGISNAQWHNAKLNRDARGYADPNSKSEVVKKFKKDDFVLALVLDKDAKYLTVWDIETNKRGFVKSSAITIKSPLKQEDLIEYKRGTEKHEHTNLFIENTTYDSLTLQLGDSTYIFAPYETKNITLKGTSYPYWAIQKEAVPDYGFITLPDSSDYMLKIMQEFNEDKMLEMELTLNPLHEEKEYDMYQNMRLDTVVISTPPKIGYSKSGYDQLQITTGTKSVDADLLNDDLKKDAWVNVEAMDKPLDHYYDYKRYINLKYNVAIGMDYMFLGQSATYVKDGESIAASGIYRFFGTWEPFSSKTTEAALIFKLENRHSMTGTAPRQLGYEAGSALSTASFKDMGWGLTNLYWRQSFDKGKYAYVVGIMDPGDFIDLFPLLNPYKFYLSEAFFNNPAMAIPNQGFGAAALIKDIIPNVYLAGGFHDANGEPTYFIADNFQSFKRGEYLYWVELGWNTKTSFLEGENVHFTYWYQDARTDQEGGYVAEASQGICFSAAKSFNKSTTFFRAAISEGDGALMRYMVMGGYMYNIAKSDNIGIGVNVGEPSDPTVDESQFGLEMFYNMQVTEHLNFTPDVQLTVNPVYTQEKEAVAVFSMRFRYAL</sequence>
<dbReference type="EMBL" id="CP076128">
    <property type="protein sequence ID" value="QWG05582.1"/>
    <property type="molecule type" value="Genomic_DNA"/>
</dbReference>
<dbReference type="InterPro" id="IPR038673">
    <property type="entry name" value="OprB_sf"/>
</dbReference>
<gene>
    <name evidence="3" type="ORF">KM029_09320</name>
</gene>
<evidence type="ECO:0000313" key="4">
    <source>
        <dbReference type="Proteomes" id="UP000682802"/>
    </source>
</evidence>
<evidence type="ECO:0000313" key="3">
    <source>
        <dbReference type="EMBL" id="QWG05582.1"/>
    </source>
</evidence>
<comment type="similarity">
    <text evidence="1 2">Belongs to the OprB family.</text>
</comment>